<sequence>MSALGGGTSLTVAMAFLCIFFGSISLLFFILRLRQKKAEFKDETEKFYPNFLHLFVAIFLCLCYILYDC</sequence>
<feature type="transmembrane region" description="Helical" evidence="1">
    <location>
        <begin position="51"/>
        <end position="67"/>
    </location>
</feature>
<dbReference type="AlphaFoldDB" id="B0MXS3"/>
<dbReference type="EMBL" id="ABFK02000020">
    <property type="protein sequence ID" value="EDS02409.1"/>
    <property type="molecule type" value="Genomic_DNA"/>
</dbReference>
<gene>
    <name evidence="2" type="ORF">ALIPUT_01934</name>
</gene>
<dbReference type="Proteomes" id="UP000005819">
    <property type="component" value="Unassembled WGS sequence"/>
</dbReference>
<evidence type="ECO:0000313" key="3">
    <source>
        <dbReference type="Proteomes" id="UP000005819"/>
    </source>
</evidence>
<accession>B0MXS3</accession>
<feature type="transmembrane region" description="Helical" evidence="1">
    <location>
        <begin position="12"/>
        <end position="31"/>
    </location>
</feature>
<keyword evidence="1" id="KW-1133">Transmembrane helix</keyword>
<evidence type="ECO:0000256" key="1">
    <source>
        <dbReference type="SAM" id="Phobius"/>
    </source>
</evidence>
<keyword evidence="1" id="KW-0472">Membrane</keyword>
<reference evidence="2" key="2">
    <citation type="submission" date="2013-09" db="EMBL/GenBank/DDBJ databases">
        <title>Draft genome sequence of Alistipes putredinis (DSM 17216).</title>
        <authorList>
            <person name="Sudarsanam P."/>
            <person name="Ley R."/>
            <person name="Guruge J."/>
            <person name="Turnbaugh P.J."/>
            <person name="Mahowald M."/>
            <person name="Liep D."/>
            <person name="Gordon J."/>
        </authorList>
    </citation>
    <scope>NUCLEOTIDE SEQUENCE</scope>
    <source>
        <strain evidence="2">DSM 17216</strain>
    </source>
</reference>
<comment type="caution">
    <text evidence="2">The sequence shown here is derived from an EMBL/GenBank/DDBJ whole genome shotgun (WGS) entry which is preliminary data.</text>
</comment>
<keyword evidence="3" id="KW-1185">Reference proteome</keyword>
<keyword evidence="1" id="KW-0812">Transmembrane</keyword>
<evidence type="ECO:0000313" key="2">
    <source>
        <dbReference type="EMBL" id="EDS02409.1"/>
    </source>
</evidence>
<proteinExistence type="predicted"/>
<name>B0MXS3_9BACT</name>
<organism evidence="2 3">
    <name type="scientific">Alistipes putredinis DSM 17216</name>
    <dbReference type="NCBI Taxonomy" id="445970"/>
    <lineage>
        <taxon>Bacteria</taxon>
        <taxon>Pseudomonadati</taxon>
        <taxon>Bacteroidota</taxon>
        <taxon>Bacteroidia</taxon>
        <taxon>Bacteroidales</taxon>
        <taxon>Rikenellaceae</taxon>
        <taxon>Alistipes</taxon>
    </lineage>
</organism>
<reference evidence="2" key="1">
    <citation type="submission" date="2007-10" db="EMBL/GenBank/DDBJ databases">
        <authorList>
            <person name="Fulton L."/>
            <person name="Clifton S."/>
            <person name="Fulton B."/>
            <person name="Xu J."/>
            <person name="Minx P."/>
            <person name="Pepin K.H."/>
            <person name="Johnson M."/>
            <person name="Thiruvilangam P."/>
            <person name="Bhonagiri V."/>
            <person name="Nash W.E."/>
            <person name="Mardis E.R."/>
            <person name="Wilson R.K."/>
        </authorList>
    </citation>
    <scope>NUCLEOTIDE SEQUENCE [LARGE SCALE GENOMIC DNA]</scope>
    <source>
        <strain evidence="2">DSM 17216</strain>
    </source>
</reference>
<dbReference type="HOGENOM" id="CLU_2766732_0_0_10"/>
<protein>
    <submittedName>
        <fullName evidence="2">Uncharacterized protein</fullName>
    </submittedName>
</protein>